<reference evidence="2 3" key="1">
    <citation type="submission" date="2013-09" db="EMBL/GenBank/DDBJ databases">
        <title>Genome sequencing of Arenimonas oryziterrae.</title>
        <authorList>
            <person name="Chen F."/>
            <person name="Wang G."/>
        </authorList>
    </citation>
    <scope>NUCLEOTIDE SEQUENCE [LARGE SCALE GENOMIC DNA]</scope>
    <source>
        <strain evidence="2 3">YC6267</strain>
    </source>
</reference>
<evidence type="ECO:0000313" key="3">
    <source>
        <dbReference type="Proteomes" id="UP000029385"/>
    </source>
</evidence>
<dbReference type="Proteomes" id="UP000029385">
    <property type="component" value="Unassembled WGS sequence"/>
</dbReference>
<sequence length="111" mass="12006">MKRITLSLALSFGLLAGAAAQADTLLIQRVQTEQGISLPKRGATMAQVEAQFGAPTQKFGAVAGPGSRKRNPPITRWAYNNFNVFFEYNHVVDAVVVKARPEEIGPAPVRN</sequence>
<keyword evidence="1" id="KW-0732">Signal</keyword>
<accession>A0A091AW18</accession>
<feature type="chain" id="PRO_5001870963" description="Lipoprotein SmpA/OmlA domain-containing protein" evidence="1">
    <location>
        <begin position="23"/>
        <end position="111"/>
    </location>
</feature>
<evidence type="ECO:0000313" key="2">
    <source>
        <dbReference type="EMBL" id="KFN44468.1"/>
    </source>
</evidence>
<evidence type="ECO:0008006" key="4">
    <source>
        <dbReference type="Google" id="ProtNLM"/>
    </source>
</evidence>
<protein>
    <recommendedName>
        <fullName evidence="4">Lipoprotein SmpA/OmlA domain-containing protein</fullName>
    </recommendedName>
</protein>
<dbReference type="AlphaFoldDB" id="A0A091AW18"/>
<dbReference type="EMBL" id="AVCI01000001">
    <property type="protein sequence ID" value="KFN44468.1"/>
    <property type="molecule type" value="Genomic_DNA"/>
</dbReference>
<keyword evidence="3" id="KW-1185">Reference proteome</keyword>
<dbReference type="RefSeq" id="WP_022968639.1">
    <property type="nucleotide sequence ID" value="NZ_ATVD01000002.1"/>
</dbReference>
<evidence type="ECO:0000256" key="1">
    <source>
        <dbReference type="SAM" id="SignalP"/>
    </source>
</evidence>
<proteinExistence type="predicted"/>
<comment type="caution">
    <text evidence="2">The sequence shown here is derived from an EMBL/GenBank/DDBJ whole genome shotgun (WGS) entry which is preliminary data.</text>
</comment>
<name>A0A091AW18_9GAMM</name>
<dbReference type="OrthoDB" id="7063662at2"/>
<gene>
    <name evidence="2" type="ORF">N789_00240</name>
</gene>
<dbReference type="STRING" id="1121015.GCA_000420545_00995"/>
<feature type="signal peptide" evidence="1">
    <location>
        <begin position="1"/>
        <end position="22"/>
    </location>
</feature>
<dbReference type="eggNOG" id="ENOG5033G87">
    <property type="taxonomic scope" value="Bacteria"/>
</dbReference>
<organism evidence="2 3">
    <name type="scientific">Arenimonas oryziterrae DSM 21050 = YC6267</name>
    <dbReference type="NCBI Taxonomy" id="1121015"/>
    <lineage>
        <taxon>Bacteria</taxon>
        <taxon>Pseudomonadati</taxon>
        <taxon>Pseudomonadota</taxon>
        <taxon>Gammaproteobacteria</taxon>
        <taxon>Lysobacterales</taxon>
        <taxon>Lysobacteraceae</taxon>
        <taxon>Arenimonas</taxon>
    </lineage>
</organism>
<dbReference type="PATRIC" id="fig|1121015.4.peg.50"/>